<dbReference type="RefSeq" id="WP_143372325.1">
    <property type="nucleotide sequence ID" value="NZ_VJVZ01000003.1"/>
</dbReference>
<accession>A0A552V5A6</accession>
<evidence type="ECO:0000313" key="2">
    <source>
        <dbReference type="EMBL" id="TRW25660.1"/>
    </source>
</evidence>
<proteinExistence type="predicted"/>
<comment type="caution">
    <text evidence="2">The sequence shown here is derived from an EMBL/GenBank/DDBJ whole genome shotgun (WGS) entry which is preliminary data.</text>
</comment>
<name>A0A552V5A6_9FLAO</name>
<dbReference type="EMBL" id="VJVZ01000003">
    <property type="protein sequence ID" value="TRW25660.1"/>
    <property type="molecule type" value="Genomic_DNA"/>
</dbReference>
<feature type="chain" id="PRO_5021812690" description="Lipoprotein" evidence="1">
    <location>
        <begin position="22"/>
        <end position="384"/>
    </location>
</feature>
<evidence type="ECO:0000313" key="3">
    <source>
        <dbReference type="Proteomes" id="UP000320643"/>
    </source>
</evidence>
<keyword evidence="3" id="KW-1185">Reference proteome</keyword>
<dbReference type="Gene3D" id="1.25.40.10">
    <property type="entry name" value="Tetratricopeptide repeat domain"/>
    <property type="match status" value="1"/>
</dbReference>
<organism evidence="2 3">
    <name type="scientific">Flavobacterium zepuense</name>
    <dbReference type="NCBI Taxonomy" id="2593302"/>
    <lineage>
        <taxon>Bacteria</taxon>
        <taxon>Pseudomonadati</taxon>
        <taxon>Bacteroidota</taxon>
        <taxon>Flavobacteriia</taxon>
        <taxon>Flavobacteriales</taxon>
        <taxon>Flavobacteriaceae</taxon>
        <taxon>Flavobacterium</taxon>
    </lineage>
</organism>
<sequence>MKKIVSLLLIFILLSCSSKEAGTDYHGAWLRVKKVNAEYVLVDCGYDGESIIATAQTIMYKGVMEDVDTKIDHTKQEGDATILFIDKEEKSYYKFTWANKDKGIAQWETKYTDSPAVVSYFVNQTNSDKIKVVKGGEGDCITSDGKDVGDVVNDSFKIGDGSKVLYVEDGDCISVKNTKDEMLYERCFENSIVKIRQIKGNHLPLTIINGSKSLDIDFMSQGDGWVSKTVTYYNGELKTTQAIEVSIKDFDFDAVISKFGNQEVTPNSGKASLEDLKDKQKLHDLDIYSIADILAANPLSNANVTTYNDAAYNLIENEQFNEGRIILLEVVKFAPDRTGAYLNLGDAQWGFDDKDNAKASYKKYISLMGKATAKIPQRAYDRSK</sequence>
<keyword evidence="1" id="KW-0732">Signal</keyword>
<protein>
    <recommendedName>
        <fullName evidence="4">Lipoprotein</fullName>
    </recommendedName>
</protein>
<gene>
    <name evidence="2" type="ORF">FMM05_05400</name>
</gene>
<dbReference type="SUPFAM" id="SSF48452">
    <property type="entry name" value="TPR-like"/>
    <property type="match status" value="1"/>
</dbReference>
<evidence type="ECO:0000256" key="1">
    <source>
        <dbReference type="SAM" id="SignalP"/>
    </source>
</evidence>
<dbReference type="PROSITE" id="PS51257">
    <property type="entry name" value="PROKAR_LIPOPROTEIN"/>
    <property type="match status" value="1"/>
</dbReference>
<feature type="signal peptide" evidence="1">
    <location>
        <begin position="1"/>
        <end position="21"/>
    </location>
</feature>
<dbReference type="Proteomes" id="UP000320643">
    <property type="component" value="Unassembled WGS sequence"/>
</dbReference>
<dbReference type="AlphaFoldDB" id="A0A552V5A6"/>
<reference evidence="2 3" key="1">
    <citation type="submission" date="2019-07" db="EMBL/GenBank/DDBJ databases">
        <title>Flavobacterium sp. nov., isolated from glacier ice.</title>
        <authorList>
            <person name="Liu Q."/>
            <person name="Xin Y.-H."/>
        </authorList>
    </citation>
    <scope>NUCLEOTIDE SEQUENCE [LARGE SCALE GENOMIC DNA]</scope>
    <source>
        <strain evidence="2 3">ZT4R6</strain>
    </source>
</reference>
<dbReference type="OrthoDB" id="1340645at2"/>
<evidence type="ECO:0008006" key="4">
    <source>
        <dbReference type="Google" id="ProtNLM"/>
    </source>
</evidence>
<dbReference type="InterPro" id="IPR011990">
    <property type="entry name" value="TPR-like_helical_dom_sf"/>
</dbReference>